<accession>A0A8J4GYJ7</accession>
<evidence type="ECO:0000256" key="5">
    <source>
        <dbReference type="ARBA" id="ARBA00022723"/>
    </source>
</evidence>
<evidence type="ECO:0000256" key="6">
    <source>
        <dbReference type="ARBA" id="ARBA00022982"/>
    </source>
</evidence>
<evidence type="ECO:0000313" key="15">
    <source>
        <dbReference type="Proteomes" id="UP000677918"/>
    </source>
</evidence>
<dbReference type="InterPro" id="IPR051811">
    <property type="entry name" value="Cytochrome_c550/c551-like"/>
</dbReference>
<dbReference type="SUPFAM" id="SSF81648">
    <property type="entry name" value="a domain/subunit of cytochrome bc1 complex (Ubiquinol-cytochrome c reductase)"/>
    <property type="match status" value="1"/>
</dbReference>
<dbReference type="SUPFAM" id="SSF46626">
    <property type="entry name" value="Cytochrome c"/>
    <property type="match status" value="1"/>
</dbReference>
<keyword evidence="6" id="KW-0249">Electron transport</keyword>
<dbReference type="GO" id="GO:0016491">
    <property type="term" value="F:oxidoreductase activity"/>
    <property type="evidence" value="ECO:0007669"/>
    <property type="project" value="InterPro"/>
</dbReference>
<evidence type="ECO:0000256" key="3">
    <source>
        <dbReference type="ARBA" id="ARBA00022617"/>
    </source>
</evidence>
<sequence>MAHQPHDPNEKVVYVGDSRVRKYEKNNIPRDYSAYPGKSEAFVPNFLLKEWMVGAVVMVGYMMLVISHPSPLGYPADPTNTSFIPMPDWYFLFLYQLLKYPYAADSFILLGTLVIPGLAFGGLLLAPFLDTGKERRFYRRPIASSLMLLSIIAVGYLTVVSWQHYQHELEVNGIIPEHIKRHDELLAAIEAGRPAPTPGQEPELAAIVDKDDEGFQIYQRSTCMTCHGDELKGMPPQLPTLRGIGDKYSKEELLAIIEGGIGTMPAQYQQNLDQGLTDADIDLLADWLARQKSDAGAEVEEG</sequence>
<dbReference type="GO" id="GO:0020037">
    <property type="term" value="F:heme binding"/>
    <property type="evidence" value="ECO:0007669"/>
    <property type="project" value="InterPro"/>
</dbReference>
<evidence type="ECO:0000256" key="4">
    <source>
        <dbReference type="ARBA" id="ARBA00022692"/>
    </source>
</evidence>
<evidence type="ECO:0000256" key="10">
    <source>
        <dbReference type="PROSITE-ProRule" id="PRU00433"/>
    </source>
</evidence>
<keyword evidence="2" id="KW-0813">Transport</keyword>
<dbReference type="PROSITE" id="PS51003">
    <property type="entry name" value="CYTB_CTER"/>
    <property type="match status" value="1"/>
</dbReference>
<keyword evidence="7 11" id="KW-1133">Transmembrane helix</keyword>
<dbReference type="GO" id="GO:0016020">
    <property type="term" value="C:membrane"/>
    <property type="evidence" value="ECO:0007669"/>
    <property type="project" value="UniProtKB-SubCell"/>
</dbReference>
<evidence type="ECO:0000256" key="7">
    <source>
        <dbReference type="ARBA" id="ARBA00022989"/>
    </source>
</evidence>
<dbReference type="RefSeq" id="WP_213410172.1">
    <property type="nucleotide sequence ID" value="NZ_BOVK01000006.1"/>
</dbReference>
<comment type="subcellular location">
    <subcellularLocation>
        <location evidence="1">Membrane</location>
        <topology evidence="1">Multi-pass membrane protein</topology>
    </subcellularLocation>
</comment>
<keyword evidence="3 10" id="KW-0349">Heme</keyword>
<reference evidence="14" key="1">
    <citation type="submission" date="2021-04" db="EMBL/GenBank/DDBJ databases">
        <title>Draft genome sequence of Xylanibacillus composti strain K13.</title>
        <authorList>
            <person name="Uke A."/>
            <person name="Chhe C."/>
            <person name="Baramee S."/>
            <person name="Kosugi A."/>
        </authorList>
    </citation>
    <scope>NUCLEOTIDE SEQUENCE</scope>
    <source>
        <strain evidence="14">K13</strain>
    </source>
</reference>
<dbReference type="InterPro" id="IPR036150">
    <property type="entry name" value="Cyt_b/b6_C_sf"/>
</dbReference>
<keyword evidence="4 11" id="KW-0812">Transmembrane</keyword>
<keyword evidence="8 10" id="KW-0408">Iron</keyword>
<evidence type="ECO:0000256" key="2">
    <source>
        <dbReference type="ARBA" id="ARBA00022448"/>
    </source>
</evidence>
<dbReference type="PROSITE" id="PS51007">
    <property type="entry name" value="CYTC"/>
    <property type="match status" value="1"/>
</dbReference>
<evidence type="ECO:0000256" key="8">
    <source>
        <dbReference type="ARBA" id="ARBA00023004"/>
    </source>
</evidence>
<evidence type="ECO:0000256" key="1">
    <source>
        <dbReference type="ARBA" id="ARBA00004141"/>
    </source>
</evidence>
<evidence type="ECO:0000256" key="11">
    <source>
        <dbReference type="SAM" id="Phobius"/>
    </source>
</evidence>
<dbReference type="InterPro" id="IPR036909">
    <property type="entry name" value="Cyt_c-like_dom_sf"/>
</dbReference>
<dbReference type="Gene3D" id="1.10.760.10">
    <property type="entry name" value="Cytochrome c-like domain"/>
    <property type="match status" value="1"/>
</dbReference>
<evidence type="ECO:0000259" key="12">
    <source>
        <dbReference type="PROSITE" id="PS51003"/>
    </source>
</evidence>
<organism evidence="14 15">
    <name type="scientific">Xylanibacillus composti</name>
    <dbReference type="NCBI Taxonomy" id="1572762"/>
    <lineage>
        <taxon>Bacteria</taxon>
        <taxon>Bacillati</taxon>
        <taxon>Bacillota</taxon>
        <taxon>Bacilli</taxon>
        <taxon>Bacillales</taxon>
        <taxon>Paenibacillaceae</taxon>
        <taxon>Xylanibacillus</taxon>
    </lineage>
</organism>
<dbReference type="AlphaFoldDB" id="A0A8J4GYJ7"/>
<proteinExistence type="predicted"/>
<keyword evidence="5 10" id="KW-0479">Metal-binding</keyword>
<evidence type="ECO:0000256" key="9">
    <source>
        <dbReference type="ARBA" id="ARBA00023136"/>
    </source>
</evidence>
<dbReference type="InterPro" id="IPR009056">
    <property type="entry name" value="Cyt_c-like_dom"/>
</dbReference>
<evidence type="ECO:0000259" key="13">
    <source>
        <dbReference type="PROSITE" id="PS51007"/>
    </source>
</evidence>
<feature type="transmembrane region" description="Helical" evidence="11">
    <location>
        <begin position="141"/>
        <end position="162"/>
    </location>
</feature>
<keyword evidence="15" id="KW-1185">Reference proteome</keyword>
<protein>
    <submittedName>
        <fullName evidence="14">Menaquinol-cytochrome c reductase cytochrome b/c subunit</fullName>
    </submittedName>
</protein>
<evidence type="ECO:0000313" key="14">
    <source>
        <dbReference type="EMBL" id="GIQ67577.1"/>
    </source>
</evidence>
<dbReference type="Pfam" id="PF13442">
    <property type="entry name" value="Cytochrome_CBB3"/>
    <property type="match status" value="1"/>
</dbReference>
<feature type="transmembrane region" description="Helical" evidence="11">
    <location>
        <begin position="46"/>
        <end position="66"/>
    </location>
</feature>
<dbReference type="PANTHER" id="PTHR37823">
    <property type="entry name" value="CYTOCHROME C-553-LIKE"/>
    <property type="match status" value="1"/>
</dbReference>
<keyword evidence="9 11" id="KW-0472">Membrane</keyword>
<dbReference type="GO" id="GO:0046872">
    <property type="term" value="F:metal ion binding"/>
    <property type="evidence" value="ECO:0007669"/>
    <property type="project" value="UniProtKB-KW"/>
</dbReference>
<dbReference type="InterPro" id="IPR005798">
    <property type="entry name" value="Cyt_b/b6_C"/>
</dbReference>
<dbReference type="Proteomes" id="UP000677918">
    <property type="component" value="Unassembled WGS sequence"/>
</dbReference>
<feature type="domain" description="Cytochrome c" evidence="13">
    <location>
        <begin position="209"/>
        <end position="292"/>
    </location>
</feature>
<gene>
    <name evidence="14" type="primary">qcrC</name>
    <name evidence="14" type="ORF">XYCOK13_04010</name>
</gene>
<feature type="domain" description="Cytochrome b/b6 C-terminal region profile" evidence="12">
    <location>
        <begin position="32"/>
        <end position="164"/>
    </location>
</feature>
<dbReference type="Pfam" id="PF00032">
    <property type="entry name" value="Cytochrom_B_C"/>
    <property type="match status" value="1"/>
</dbReference>
<dbReference type="Gene3D" id="1.20.810.10">
    <property type="entry name" value="Cytochrome Bc1 Complex, Chain C"/>
    <property type="match status" value="1"/>
</dbReference>
<dbReference type="InterPro" id="IPR027387">
    <property type="entry name" value="Cytb/b6-like_sf"/>
</dbReference>
<comment type="caution">
    <text evidence="14">The sequence shown here is derived from an EMBL/GenBank/DDBJ whole genome shotgun (WGS) entry which is preliminary data.</text>
</comment>
<dbReference type="GO" id="GO:0009055">
    <property type="term" value="F:electron transfer activity"/>
    <property type="evidence" value="ECO:0007669"/>
    <property type="project" value="InterPro"/>
</dbReference>
<name>A0A8J4GYJ7_9BACL</name>
<feature type="transmembrane region" description="Helical" evidence="11">
    <location>
        <begin position="107"/>
        <end position="129"/>
    </location>
</feature>
<dbReference type="PANTHER" id="PTHR37823:SF4">
    <property type="entry name" value="MENAQUINOL-CYTOCHROME C REDUCTASE CYTOCHROME B_C SUBUNIT"/>
    <property type="match status" value="1"/>
</dbReference>
<dbReference type="EMBL" id="BOVK01000006">
    <property type="protein sequence ID" value="GIQ67577.1"/>
    <property type="molecule type" value="Genomic_DNA"/>
</dbReference>